<protein>
    <submittedName>
        <fullName evidence="5">Polyphosphate kinase 2 family protein</fullName>
    </submittedName>
</protein>
<dbReference type="Proteomes" id="UP000680158">
    <property type="component" value="Unassembled WGS sequence"/>
</dbReference>
<reference evidence="5 6" key="1">
    <citation type="submission" date="2021-04" db="EMBL/GenBank/DDBJ databases">
        <title>novel species isolated from subtropical streams in China.</title>
        <authorList>
            <person name="Lu H."/>
        </authorList>
    </citation>
    <scope>NUCLEOTIDE SEQUENCE [LARGE SCALE GENOMIC DNA]</scope>
    <source>
        <strain evidence="5 6">BYS107W</strain>
    </source>
</reference>
<dbReference type="GO" id="GO:0008976">
    <property type="term" value="F:polyphosphate kinase activity"/>
    <property type="evidence" value="ECO:0007669"/>
    <property type="project" value="InterPro"/>
</dbReference>
<dbReference type="Pfam" id="PF03976">
    <property type="entry name" value="PPK2"/>
    <property type="match status" value="1"/>
</dbReference>
<dbReference type="InterPro" id="IPR027417">
    <property type="entry name" value="P-loop_NTPase"/>
</dbReference>
<feature type="domain" description="Polyphosphate kinase-2-related" evidence="4">
    <location>
        <begin position="31"/>
        <end position="253"/>
    </location>
</feature>
<dbReference type="RefSeq" id="WP_212683169.1">
    <property type="nucleotide sequence ID" value="NZ_JAGSPM010000002.1"/>
</dbReference>
<evidence type="ECO:0000256" key="2">
    <source>
        <dbReference type="ARBA" id="ARBA00022679"/>
    </source>
</evidence>
<dbReference type="GO" id="GO:0006797">
    <property type="term" value="P:polyphosphate metabolic process"/>
    <property type="evidence" value="ECO:0007669"/>
    <property type="project" value="InterPro"/>
</dbReference>
<keyword evidence="6" id="KW-1185">Reference proteome</keyword>
<dbReference type="Gene3D" id="3.40.50.300">
    <property type="entry name" value="P-loop containing nucleotide triphosphate hydrolases"/>
    <property type="match status" value="1"/>
</dbReference>
<dbReference type="PANTHER" id="PTHR34383:SF3">
    <property type="entry name" value="POLYPHOSPHATE:AMP PHOSPHOTRANSFERASE"/>
    <property type="match status" value="1"/>
</dbReference>
<accession>A0A941DGF1</accession>
<comment type="caution">
    <text evidence="5">The sequence shown here is derived from an EMBL/GenBank/DDBJ whole genome shotgun (WGS) entry which is preliminary data.</text>
</comment>
<organism evidence="5 6">
    <name type="scientific">Undibacterium baiyunense</name>
    <dbReference type="NCBI Taxonomy" id="2828731"/>
    <lineage>
        <taxon>Bacteria</taxon>
        <taxon>Pseudomonadati</taxon>
        <taxon>Pseudomonadota</taxon>
        <taxon>Betaproteobacteria</taxon>
        <taxon>Burkholderiales</taxon>
        <taxon>Oxalobacteraceae</taxon>
        <taxon>Undibacterium</taxon>
    </lineage>
</organism>
<dbReference type="InterPro" id="IPR022488">
    <property type="entry name" value="PPK2-related"/>
</dbReference>
<keyword evidence="3 5" id="KW-0418">Kinase</keyword>
<dbReference type="PANTHER" id="PTHR34383">
    <property type="entry name" value="POLYPHOSPHATE:AMP PHOSPHOTRANSFERASE-RELATED"/>
    <property type="match status" value="1"/>
</dbReference>
<keyword evidence="2" id="KW-0808">Transferase</keyword>
<comment type="similarity">
    <text evidence="1">Belongs to the polyphosphate kinase 2 (PPK2) family. Class I subfamily.</text>
</comment>
<dbReference type="SUPFAM" id="SSF52540">
    <property type="entry name" value="P-loop containing nucleoside triphosphate hydrolases"/>
    <property type="match status" value="1"/>
</dbReference>
<proteinExistence type="inferred from homology"/>
<dbReference type="AlphaFoldDB" id="A0A941DGF1"/>
<evidence type="ECO:0000313" key="5">
    <source>
        <dbReference type="EMBL" id="MBR7745797.1"/>
    </source>
</evidence>
<gene>
    <name evidence="5" type="ORF">KDM92_04340</name>
</gene>
<dbReference type="InterPro" id="IPR022300">
    <property type="entry name" value="PPK2-rel_1"/>
</dbReference>
<name>A0A941DGF1_9BURK</name>
<evidence type="ECO:0000256" key="1">
    <source>
        <dbReference type="ARBA" id="ARBA00009924"/>
    </source>
</evidence>
<evidence type="ECO:0000256" key="3">
    <source>
        <dbReference type="ARBA" id="ARBA00022777"/>
    </source>
</evidence>
<evidence type="ECO:0000259" key="4">
    <source>
        <dbReference type="Pfam" id="PF03976"/>
    </source>
</evidence>
<dbReference type="EMBL" id="JAGSPM010000002">
    <property type="protein sequence ID" value="MBR7745797.1"/>
    <property type="molecule type" value="Genomic_DNA"/>
</dbReference>
<sequence length="269" mass="30721">MSISTQFIATKNSQILDKDASLRPLAVNSNKELMKVKTLELSEQIGEFQNILYAQQKHKLLIVLQGMDTSGKDGTVRVVFGRTNPAGVRSISFKAPSASERAHDFLWRIHQQVPATGELAIFNRSHYEDVLITKVHGDIDETEVQRRYAHINAFERMLSETGTTILKFFLHISKDEQKQRLQERLSDPNKHWKFNGQDLTERASWSAYQDAYQSVIRATHQQHAPWFIIPANSKTQRNLIIAGIVAEKLAAMDLSYPSPQADYFKIKIE</sequence>
<dbReference type="PIRSF" id="PIRSF028756">
    <property type="entry name" value="PPK2_prd"/>
    <property type="match status" value="1"/>
</dbReference>
<evidence type="ECO:0000313" key="6">
    <source>
        <dbReference type="Proteomes" id="UP000680158"/>
    </source>
</evidence>
<dbReference type="NCBIfam" id="TIGR03709">
    <property type="entry name" value="PPK2_rel_1"/>
    <property type="match status" value="1"/>
</dbReference>
<dbReference type="InterPro" id="IPR016898">
    <property type="entry name" value="Polyphosphate_phosphotransfera"/>
</dbReference>